<feature type="transmembrane region" description="Helical" evidence="2">
    <location>
        <begin position="54"/>
        <end position="76"/>
    </location>
</feature>
<dbReference type="PANTHER" id="PTHR24002:SF3">
    <property type="entry name" value="SOLUTE CARRIER FAMILY 22 MEMBER 18"/>
    <property type="match status" value="1"/>
</dbReference>
<protein>
    <submittedName>
        <fullName evidence="3">Uncharacterized protein</fullName>
    </submittedName>
</protein>
<dbReference type="InterPro" id="IPR036259">
    <property type="entry name" value="MFS_trans_sf"/>
</dbReference>
<feature type="compositionally biased region" description="Basic and acidic residues" evidence="1">
    <location>
        <begin position="401"/>
        <end position="410"/>
    </location>
</feature>
<dbReference type="SUPFAM" id="SSF103473">
    <property type="entry name" value="MFS general substrate transporter"/>
    <property type="match status" value="2"/>
</dbReference>
<feature type="compositionally biased region" description="Low complexity" evidence="1">
    <location>
        <begin position="234"/>
        <end position="249"/>
    </location>
</feature>
<feature type="compositionally biased region" description="Polar residues" evidence="1">
    <location>
        <begin position="189"/>
        <end position="204"/>
    </location>
</feature>
<sequence length="561" mass="59952">MKTAAVTSKESFKTWAQHLLDTNVWTKVLGLKLLPLLLVSSYEHGGFSMDSSQISIVVSVLGVVVMVDQVFIVPWLTRRFKLTTLYKFSLLIFAFGVMLIPLMASMAGPSTVISPLPATALTLPTPPSQSPSPSSQTTPSAPPRAVIVPSETYSSNSPPQATVVPAIKQASLTPKTVTTTKPIPLNPKHNASSTSSPKSQSCRTPSPKPQIPSTTNPKPQTPSTPDSKPQIPNTSSPKTQTPSPTDQSPGIPSPKTQISSKPSLKPQVSSPAPQAPGSVSEVTDVPCREPSSPSATDRPVSEAPFAPAQISSVTPRESFPTSNTVRLVPTIPPQASHSTAPLQATVIHVATLTPTQPRNSTSKSPQASKSPIETSIVLKNVTSQQASKSMAQIGSSPPDSSDSRSDDKQTRQLVGQCKITNDTTTSMRIRIPYNIWVTVILINTIVVLGRTLFGTKPAFRGSTNGIAQSMTVLVRLLGPLVFGNLFAWSSDNGLPWPLSYHLSFNMVGLLSLLAAFLCTRLPDSINCKREEDSLPSQHIQDGDQGFYEDGAEDYYAQQALH</sequence>
<feature type="compositionally biased region" description="Polar residues" evidence="1">
    <location>
        <begin position="151"/>
        <end position="160"/>
    </location>
</feature>
<gene>
    <name evidence="3" type="ORF">BRAFLDRAFT_80610</name>
</gene>
<feature type="compositionally biased region" description="Polar residues" evidence="1">
    <location>
        <begin position="309"/>
        <end position="325"/>
    </location>
</feature>
<accession>C3ZWM3</accession>
<feature type="transmembrane region" description="Helical" evidence="2">
    <location>
        <begin position="433"/>
        <end position="453"/>
    </location>
</feature>
<organism>
    <name type="scientific">Branchiostoma floridae</name>
    <name type="common">Florida lancelet</name>
    <name type="synonym">Amphioxus</name>
    <dbReference type="NCBI Taxonomy" id="7739"/>
    <lineage>
        <taxon>Eukaryota</taxon>
        <taxon>Metazoa</taxon>
        <taxon>Chordata</taxon>
        <taxon>Cephalochordata</taxon>
        <taxon>Leptocardii</taxon>
        <taxon>Amphioxiformes</taxon>
        <taxon>Branchiostomatidae</taxon>
        <taxon>Branchiostoma</taxon>
    </lineage>
</organism>
<proteinExistence type="predicted"/>
<keyword evidence="2" id="KW-1133">Transmembrane helix</keyword>
<evidence type="ECO:0000256" key="2">
    <source>
        <dbReference type="SAM" id="Phobius"/>
    </source>
</evidence>
<feature type="transmembrane region" description="Helical" evidence="2">
    <location>
        <begin position="465"/>
        <end position="488"/>
    </location>
</feature>
<dbReference type="InParanoid" id="C3ZWM3"/>
<evidence type="ECO:0000313" key="3">
    <source>
        <dbReference type="EMBL" id="EEN43045.1"/>
    </source>
</evidence>
<feature type="transmembrane region" description="Helical" evidence="2">
    <location>
        <begin position="500"/>
        <end position="519"/>
    </location>
</feature>
<feature type="compositionally biased region" description="Polar residues" evidence="1">
    <location>
        <begin position="254"/>
        <end position="272"/>
    </location>
</feature>
<feature type="region of interest" description="Disordered" evidence="1">
    <location>
        <begin position="387"/>
        <end position="415"/>
    </location>
</feature>
<feature type="compositionally biased region" description="Polar residues" evidence="1">
    <location>
        <begin position="211"/>
        <end position="233"/>
    </location>
</feature>
<dbReference type="EMBL" id="GG666701">
    <property type="protein sequence ID" value="EEN43045.1"/>
    <property type="molecule type" value="Genomic_DNA"/>
</dbReference>
<feature type="region of interest" description="Disordered" evidence="1">
    <location>
        <begin position="352"/>
        <end position="373"/>
    </location>
</feature>
<keyword evidence="2" id="KW-0812">Transmembrane</keyword>
<feature type="region of interest" description="Disordered" evidence="1">
    <location>
        <begin position="175"/>
        <end position="339"/>
    </location>
</feature>
<dbReference type="AlphaFoldDB" id="C3ZWM3"/>
<keyword evidence="2" id="KW-0472">Membrane</keyword>
<dbReference type="PANTHER" id="PTHR24002">
    <property type="entry name" value="SOLUTE CARRIER FAMILY 22 MEMBER 18"/>
    <property type="match status" value="1"/>
</dbReference>
<reference evidence="3" key="1">
    <citation type="journal article" date="2008" name="Nature">
        <title>The amphioxus genome and the evolution of the chordate karyotype.</title>
        <authorList>
            <consortium name="US DOE Joint Genome Institute (JGI-PGF)"/>
            <person name="Putnam N.H."/>
            <person name="Butts T."/>
            <person name="Ferrier D.E.K."/>
            <person name="Furlong R.F."/>
            <person name="Hellsten U."/>
            <person name="Kawashima T."/>
            <person name="Robinson-Rechavi M."/>
            <person name="Shoguchi E."/>
            <person name="Terry A."/>
            <person name="Yu J.-K."/>
            <person name="Benito-Gutierrez E.L."/>
            <person name="Dubchak I."/>
            <person name="Garcia-Fernandez J."/>
            <person name="Gibson-Brown J.J."/>
            <person name="Grigoriev I.V."/>
            <person name="Horton A.C."/>
            <person name="de Jong P.J."/>
            <person name="Jurka J."/>
            <person name="Kapitonov V.V."/>
            <person name="Kohara Y."/>
            <person name="Kuroki Y."/>
            <person name="Lindquist E."/>
            <person name="Lucas S."/>
            <person name="Osoegawa K."/>
            <person name="Pennacchio L.A."/>
            <person name="Salamov A.A."/>
            <person name="Satou Y."/>
            <person name="Sauka-Spengler T."/>
            <person name="Schmutz J."/>
            <person name="Shin-I T."/>
            <person name="Toyoda A."/>
            <person name="Bronner-Fraser M."/>
            <person name="Fujiyama A."/>
            <person name="Holland L.Z."/>
            <person name="Holland P.W.H."/>
            <person name="Satoh N."/>
            <person name="Rokhsar D.S."/>
        </authorList>
    </citation>
    <scope>NUCLEOTIDE SEQUENCE [LARGE SCALE GENOMIC DNA]</scope>
    <source>
        <strain evidence="3">S238N-H82</strain>
        <tissue evidence="3">Testes</tissue>
    </source>
</reference>
<feature type="transmembrane region" description="Helical" evidence="2">
    <location>
        <begin position="88"/>
        <end position="107"/>
    </location>
</feature>
<name>C3ZWM3_BRAFL</name>
<feature type="region of interest" description="Disordered" evidence="1">
    <location>
        <begin position="123"/>
        <end position="160"/>
    </location>
</feature>
<evidence type="ECO:0000256" key="1">
    <source>
        <dbReference type="SAM" id="MobiDB-lite"/>
    </source>
</evidence>